<dbReference type="RefSeq" id="WP_130492643.1">
    <property type="nucleotide sequence ID" value="NZ_SGXD01000002.1"/>
</dbReference>
<feature type="domain" description="DUF58" evidence="2">
    <location>
        <begin position="193"/>
        <end position="369"/>
    </location>
</feature>
<protein>
    <submittedName>
        <fullName evidence="3">Uncharacterized protein (DUF58 family)</fullName>
    </submittedName>
</protein>
<dbReference type="OrthoDB" id="845740at2"/>
<keyword evidence="4" id="KW-1185">Reference proteome</keyword>
<evidence type="ECO:0000313" key="3">
    <source>
        <dbReference type="EMBL" id="RZS90145.1"/>
    </source>
</evidence>
<organism evidence="3 4">
    <name type="scientific">Motilibacter rhizosphaerae</name>
    <dbReference type="NCBI Taxonomy" id="598652"/>
    <lineage>
        <taxon>Bacteria</taxon>
        <taxon>Bacillati</taxon>
        <taxon>Actinomycetota</taxon>
        <taxon>Actinomycetes</taxon>
        <taxon>Motilibacterales</taxon>
        <taxon>Motilibacteraceae</taxon>
        <taxon>Motilibacter</taxon>
    </lineage>
</organism>
<dbReference type="Proteomes" id="UP000293638">
    <property type="component" value="Unassembled WGS sequence"/>
</dbReference>
<evidence type="ECO:0000256" key="1">
    <source>
        <dbReference type="SAM" id="MobiDB-lite"/>
    </source>
</evidence>
<dbReference type="Pfam" id="PF01882">
    <property type="entry name" value="DUF58"/>
    <property type="match status" value="1"/>
</dbReference>
<gene>
    <name evidence="3" type="ORF">EV189_1928</name>
</gene>
<dbReference type="AlphaFoldDB" id="A0A4Q7NSX0"/>
<feature type="region of interest" description="Disordered" evidence="1">
    <location>
        <begin position="90"/>
        <end position="110"/>
    </location>
</feature>
<dbReference type="InterPro" id="IPR002881">
    <property type="entry name" value="DUF58"/>
</dbReference>
<evidence type="ECO:0000313" key="4">
    <source>
        <dbReference type="Proteomes" id="UP000293638"/>
    </source>
</evidence>
<dbReference type="PANTHER" id="PTHR33608">
    <property type="entry name" value="BLL2464 PROTEIN"/>
    <property type="match status" value="1"/>
</dbReference>
<sequence>MALTGRAALLALASVLAVALLTPSWAGVLGWNLALVVLVGLDALLAPSPRRLELSRTGDAAVRLGSAAATTLTVRAPAGRRVTGLLRDAWPPSAGASPRTHRLDVPAGGAQRCTTDLLPTRRGDRRADRVTVRTRGPLGLAARQRSLEVPGVLRALPPFASRRHLPGKLAQLREIEGRDAVLVRGQGTEADAHRAYVPGDDVRSIDWRGTARAGTVVVRTWRPERGRHVVLVLDTGRASAGRVGDAPRLDAALDAALLLAALAAAAGDRVSLLAHASGPRARVTGSTGPALLPALVQAMAPLEPELVDADLAGAVRDVLTSAPQRALVVLLTGLDRVRLEEGLLPALPPLLRRHAVLVAAVADPRVEQLARGRGDAAAVYAAAAAERSLAERRRLAALLERQGVTAVDAPPDRLAPALADAYLALKAAGRL</sequence>
<dbReference type="EMBL" id="SGXD01000002">
    <property type="protein sequence ID" value="RZS90145.1"/>
    <property type="molecule type" value="Genomic_DNA"/>
</dbReference>
<evidence type="ECO:0000259" key="2">
    <source>
        <dbReference type="Pfam" id="PF01882"/>
    </source>
</evidence>
<proteinExistence type="predicted"/>
<comment type="caution">
    <text evidence="3">The sequence shown here is derived from an EMBL/GenBank/DDBJ whole genome shotgun (WGS) entry which is preliminary data.</text>
</comment>
<dbReference type="PANTHER" id="PTHR33608:SF3">
    <property type="entry name" value="SLR2013 PROTEIN"/>
    <property type="match status" value="1"/>
</dbReference>
<name>A0A4Q7NSX0_9ACTN</name>
<accession>A0A4Q7NSX0</accession>
<reference evidence="3 4" key="1">
    <citation type="submission" date="2019-02" db="EMBL/GenBank/DDBJ databases">
        <title>Genomic Encyclopedia of Type Strains, Phase IV (KMG-IV): sequencing the most valuable type-strain genomes for metagenomic binning, comparative biology and taxonomic classification.</title>
        <authorList>
            <person name="Goeker M."/>
        </authorList>
    </citation>
    <scope>NUCLEOTIDE SEQUENCE [LARGE SCALE GENOMIC DNA]</scope>
    <source>
        <strain evidence="3 4">DSM 45622</strain>
    </source>
</reference>